<organism evidence="2 3">
    <name type="scientific">Fusarium solani</name>
    <name type="common">Filamentous fungus</name>
    <dbReference type="NCBI Taxonomy" id="169388"/>
    <lineage>
        <taxon>Eukaryota</taxon>
        <taxon>Fungi</taxon>
        <taxon>Dikarya</taxon>
        <taxon>Ascomycota</taxon>
        <taxon>Pezizomycotina</taxon>
        <taxon>Sordariomycetes</taxon>
        <taxon>Hypocreomycetidae</taxon>
        <taxon>Hypocreales</taxon>
        <taxon>Nectriaceae</taxon>
        <taxon>Fusarium</taxon>
        <taxon>Fusarium solani species complex</taxon>
    </lineage>
</organism>
<reference evidence="2" key="1">
    <citation type="journal article" date="2021" name="Nat. Commun.">
        <title>Genetic determinants of endophytism in the Arabidopsis root mycobiome.</title>
        <authorList>
            <person name="Mesny F."/>
            <person name="Miyauchi S."/>
            <person name="Thiergart T."/>
            <person name="Pickel B."/>
            <person name="Atanasova L."/>
            <person name="Karlsson M."/>
            <person name="Huettel B."/>
            <person name="Barry K.W."/>
            <person name="Haridas S."/>
            <person name="Chen C."/>
            <person name="Bauer D."/>
            <person name="Andreopoulos W."/>
            <person name="Pangilinan J."/>
            <person name="LaButti K."/>
            <person name="Riley R."/>
            <person name="Lipzen A."/>
            <person name="Clum A."/>
            <person name="Drula E."/>
            <person name="Henrissat B."/>
            <person name="Kohler A."/>
            <person name="Grigoriev I.V."/>
            <person name="Martin F.M."/>
            <person name="Hacquard S."/>
        </authorList>
    </citation>
    <scope>NUCLEOTIDE SEQUENCE</scope>
    <source>
        <strain evidence="2">FSSC 5 MPI-SDFR-AT-0091</strain>
    </source>
</reference>
<dbReference type="Proteomes" id="UP000736672">
    <property type="component" value="Unassembled WGS sequence"/>
</dbReference>
<keyword evidence="1" id="KW-0812">Transmembrane</keyword>
<feature type="transmembrane region" description="Helical" evidence="1">
    <location>
        <begin position="83"/>
        <end position="102"/>
    </location>
</feature>
<protein>
    <submittedName>
        <fullName evidence="2">Uncharacterized protein</fullName>
    </submittedName>
</protein>
<keyword evidence="1" id="KW-0472">Membrane</keyword>
<dbReference type="EMBL" id="JAGTJS010000004">
    <property type="protein sequence ID" value="KAH7271579.1"/>
    <property type="molecule type" value="Genomic_DNA"/>
</dbReference>
<accession>A0A9P9L055</accession>
<evidence type="ECO:0000313" key="2">
    <source>
        <dbReference type="EMBL" id="KAH7271579.1"/>
    </source>
</evidence>
<keyword evidence="1" id="KW-1133">Transmembrane helix</keyword>
<evidence type="ECO:0000313" key="3">
    <source>
        <dbReference type="Proteomes" id="UP000736672"/>
    </source>
</evidence>
<feature type="transmembrane region" description="Helical" evidence="1">
    <location>
        <begin position="20"/>
        <end position="39"/>
    </location>
</feature>
<gene>
    <name evidence="2" type="ORF">B0J15DRAFT_485448</name>
</gene>
<dbReference type="AlphaFoldDB" id="A0A9P9L055"/>
<sequence>MAADRYRQHACRGCTRSSLAPGLAPGNVLFSFFALLVLLSERAGMSISELQQHEPVVPLPTHTTFAVLLLSCAYTHHSGVHHPVLPCLCFLSLTSLLFTFWIHNLGFSYIRSVHSLVKYLPT</sequence>
<comment type="caution">
    <text evidence="2">The sequence shown here is derived from an EMBL/GenBank/DDBJ whole genome shotgun (WGS) entry which is preliminary data.</text>
</comment>
<evidence type="ECO:0000256" key="1">
    <source>
        <dbReference type="SAM" id="Phobius"/>
    </source>
</evidence>
<name>A0A9P9L055_FUSSL</name>
<keyword evidence="3" id="KW-1185">Reference proteome</keyword>
<proteinExistence type="predicted"/>